<proteinExistence type="predicted"/>
<sequence length="182" mass="19095">MDHSGHHHATPEPTPPSGHEHVHHATESAGQDRLPVATWPMAAQATLHCLTGCAIGEVLGMVIGTAAGLSNLATVVLSVALAFVFGYALTMRGVLRAGVDLRTALKVALAADTVSIAIMEILDNTVMLVVPGAMDAGLANWLFWVALAGSLLVAFVLTTPVNKWLISRGKGHAVTHQYHHGH</sequence>
<protein>
    <submittedName>
        <fullName evidence="4">DUF4396 domain-containing protein</fullName>
    </submittedName>
</protein>
<feature type="transmembrane region" description="Helical" evidence="2">
    <location>
        <begin position="69"/>
        <end position="91"/>
    </location>
</feature>
<reference evidence="4 5" key="1">
    <citation type="submission" date="2019-10" db="EMBL/GenBank/DDBJ databases">
        <title>Nonomuraea sp. nov., isolated from Phyllanthus amarus.</title>
        <authorList>
            <person name="Klykleung N."/>
            <person name="Tanasupawat S."/>
        </authorList>
    </citation>
    <scope>NUCLEOTIDE SEQUENCE [LARGE SCALE GENOMIC DNA]</scope>
    <source>
        <strain evidence="4 5">PA1-10</strain>
    </source>
</reference>
<accession>A0A5C4VDI4</accession>
<keyword evidence="5" id="KW-1185">Reference proteome</keyword>
<evidence type="ECO:0000259" key="3">
    <source>
        <dbReference type="Pfam" id="PF14342"/>
    </source>
</evidence>
<feature type="transmembrane region" description="Helical" evidence="2">
    <location>
        <begin position="103"/>
        <end position="121"/>
    </location>
</feature>
<keyword evidence="2" id="KW-0812">Transmembrane</keyword>
<dbReference type="InterPro" id="IPR025509">
    <property type="entry name" value="DUF4396"/>
</dbReference>
<dbReference type="Proteomes" id="UP000312512">
    <property type="component" value="Unassembled WGS sequence"/>
</dbReference>
<feature type="region of interest" description="Disordered" evidence="1">
    <location>
        <begin position="1"/>
        <end position="29"/>
    </location>
</feature>
<dbReference type="OrthoDB" id="9784773at2"/>
<name>A0A5C4VDI4_9ACTN</name>
<evidence type="ECO:0000313" key="5">
    <source>
        <dbReference type="Proteomes" id="UP000312512"/>
    </source>
</evidence>
<dbReference type="AlphaFoldDB" id="A0A5C4VDI4"/>
<dbReference type="EMBL" id="VDLX02000024">
    <property type="protein sequence ID" value="KAB8188589.1"/>
    <property type="molecule type" value="Genomic_DNA"/>
</dbReference>
<evidence type="ECO:0000256" key="2">
    <source>
        <dbReference type="SAM" id="Phobius"/>
    </source>
</evidence>
<organism evidence="4 5">
    <name type="scientific">Nonomuraea phyllanthi</name>
    <dbReference type="NCBI Taxonomy" id="2219224"/>
    <lineage>
        <taxon>Bacteria</taxon>
        <taxon>Bacillati</taxon>
        <taxon>Actinomycetota</taxon>
        <taxon>Actinomycetes</taxon>
        <taxon>Streptosporangiales</taxon>
        <taxon>Streptosporangiaceae</taxon>
        <taxon>Nonomuraea</taxon>
    </lineage>
</organism>
<evidence type="ECO:0000313" key="4">
    <source>
        <dbReference type="EMBL" id="KAB8188589.1"/>
    </source>
</evidence>
<gene>
    <name evidence="4" type="ORF">FH608_043275</name>
</gene>
<feature type="domain" description="DUF4396" evidence="3">
    <location>
        <begin position="38"/>
        <end position="171"/>
    </location>
</feature>
<dbReference type="Pfam" id="PF14342">
    <property type="entry name" value="DUF4396"/>
    <property type="match status" value="1"/>
</dbReference>
<keyword evidence="2" id="KW-0472">Membrane</keyword>
<evidence type="ECO:0000256" key="1">
    <source>
        <dbReference type="SAM" id="MobiDB-lite"/>
    </source>
</evidence>
<comment type="caution">
    <text evidence="4">The sequence shown here is derived from an EMBL/GenBank/DDBJ whole genome shotgun (WGS) entry which is preliminary data.</text>
</comment>
<feature type="transmembrane region" description="Helical" evidence="2">
    <location>
        <begin position="141"/>
        <end position="161"/>
    </location>
</feature>
<keyword evidence="2" id="KW-1133">Transmembrane helix</keyword>